<dbReference type="AlphaFoldDB" id="A0A7U4E706"/>
<protein>
    <recommendedName>
        <fullName evidence="2">Putative auto-transporter adhesin head GIN domain-containing protein</fullName>
    </recommendedName>
</protein>
<evidence type="ECO:0000313" key="4">
    <source>
        <dbReference type="Proteomes" id="UP000000493"/>
    </source>
</evidence>
<dbReference type="Proteomes" id="UP000000493">
    <property type="component" value="Chromosome"/>
</dbReference>
<feature type="domain" description="Putative auto-transporter adhesin head GIN" evidence="2">
    <location>
        <begin position="46"/>
        <end position="226"/>
    </location>
</feature>
<evidence type="ECO:0000313" key="3">
    <source>
        <dbReference type="EMBL" id="AEI49813.1"/>
    </source>
</evidence>
<dbReference type="RefSeq" id="WP_013929117.1">
    <property type="nucleotide sequence ID" value="NC_015703.1"/>
</dbReference>
<dbReference type="KEGG" id="rsi:Runsl_3447"/>
<evidence type="ECO:0000256" key="1">
    <source>
        <dbReference type="SAM" id="SignalP"/>
    </source>
</evidence>
<feature type="signal peptide" evidence="1">
    <location>
        <begin position="1"/>
        <end position="22"/>
    </location>
</feature>
<name>A0A7U4E706_RUNSL</name>
<accession>A0A7U4E706</accession>
<reference evidence="4" key="1">
    <citation type="submission" date="2011-06" db="EMBL/GenBank/DDBJ databases">
        <title>The complete genome of chromosome of Runella slithyformis DSM 19594.</title>
        <authorList>
            <consortium name="US DOE Joint Genome Institute (JGI-PGF)"/>
            <person name="Lucas S."/>
            <person name="Han J."/>
            <person name="Lapidus A."/>
            <person name="Bruce D."/>
            <person name="Goodwin L."/>
            <person name="Pitluck S."/>
            <person name="Peters L."/>
            <person name="Kyrpides N."/>
            <person name="Mavromatis K."/>
            <person name="Ivanova N."/>
            <person name="Ovchinnikova G."/>
            <person name="Zhang X."/>
            <person name="Misra M."/>
            <person name="Detter J.C."/>
            <person name="Tapia R."/>
            <person name="Han C."/>
            <person name="Land M."/>
            <person name="Hauser L."/>
            <person name="Markowitz V."/>
            <person name="Cheng J.-F."/>
            <person name="Hugenholtz P."/>
            <person name="Woyke T."/>
            <person name="Wu D."/>
            <person name="Tindall B."/>
            <person name="Faehrich R."/>
            <person name="Brambilla E."/>
            <person name="Klenk H.-P."/>
            <person name="Eisen J.A."/>
        </authorList>
    </citation>
    <scope>NUCLEOTIDE SEQUENCE [LARGE SCALE GENOMIC DNA]</scope>
    <source>
        <strain evidence="4">ATCC 29530 / DSM 19594 / LMG 11500 / NCIMB 11436 / LSU 4</strain>
    </source>
</reference>
<reference evidence="3 4" key="2">
    <citation type="journal article" date="2012" name="Stand. Genomic Sci.">
        <title>Complete genome sequence of the aquatic bacterium Runella slithyformis type strain (LSU 4(T)).</title>
        <authorList>
            <person name="Copeland A."/>
            <person name="Zhang X."/>
            <person name="Misra M."/>
            <person name="Lapidus A."/>
            <person name="Nolan M."/>
            <person name="Lucas S."/>
            <person name="Deshpande S."/>
            <person name="Cheng J.F."/>
            <person name="Tapia R."/>
            <person name="Goodwin L.A."/>
            <person name="Pitluck S."/>
            <person name="Liolios K."/>
            <person name="Pagani I."/>
            <person name="Ivanova N."/>
            <person name="Mikhailova N."/>
            <person name="Pati A."/>
            <person name="Chen A."/>
            <person name="Palaniappan K."/>
            <person name="Land M."/>
            <person name="Hauser L."/>
            <person name="Pan C."/>
            <person name="Jeffries C.D."/>
            <person name="Detter J.C."/>
            <person name="Brambilla E.M."/>
            <person name="Rohde M."/>
            <person name="Djao O.D."/>
            <person name="Goker M."/>
            <person name="Sikorski J."/>
            <person name="Tindall B.J."/>
            <person name="Woyke T."/>
            <person name="Bristow J."/>
            <person name="Eisen J.A."/>
            <person name="Markowitz V."/>
            <person name="Hugenholtz P."/>
            <person name="Kyrpides N.C."/>
            <person name="Klenk H.P."/>
            <person name="Mavromatis K."/>
        </authorList>
    </citation>
    <scope>NUCLEOTIDE SEQUENCE [LARGE SCALE GENOMIC DNA]</scope>
    <source>
        <strain evidence="4">ATCC 29530 / DSM 19594 / LMG 11500 / NCIMB 11436 / LSU 4</strain>
    </source>
</reference>
<organism evidence="3 4">
    <name type="scientific">Runella slithyformis (strain ATCC 29530 / DSM 19594 / LMG 11500 / NCIMB 11436 / LSU 4)</name>
    <dbReference type="NCBI Taxonomy" id="761193"/>
    <lineage>
        <taxon>Bacteria</taxon>
        <taxon>Pseudomonadati</taxon>
        <taxon>Bacteroidota</taxon>
        <taxon>Cytophagia</taxon>
        <taxon>Cytophagales</taxon>
        <taxon>Spirosomataceae</taxon>
        <taxon>Runella</taxon>
    </lineage>
</organism>
<dbReference type="Gene3D" id="2.160.20.120">
    <property type="match status" value="1"/>
</dbReference>
<dbReference type="PROSITE" id="PS51257">
    <property type="entry name" value="PROKAR_LIPOPROTEIN"/>
    <property type="match status" value="1"/>
</dbReference>
<evidence type="ECO:0000259" key="2">
    <source>
        <dbReference type="Pfam" id="PF10988"/>
    </source>
</evidence>
<dbReference type="EMBL" id="CP002859">
    <property type="protein sequence ID" value="AEI49813.1"/>
    <property type="molecule type" value="Genomic_DNA"/>
</dbReference>
<sequence>MKSAIFYRMSTLVLASAFFLVACSFSSESRERRDDRTTRTFSLTGFDRLSLGSAFEITVTKGNYAVKAEGRKEDLNDLEADVSGGKLRIRYKDSFNWNRNRKRVSVTISMPTLKALDFSGATTSRVSGFNDLGTLDLDISGASKSDIQVKAERIVMDVSGASTITLTGSANRLEGGVSGATSLRAVDFPVKEAFLNASGASNVRVSVNGKLEVEASGASSVRYRGTASVRSNTSGASSVRSES</sequence>
<dbReference type="Pfam" id="PF10988">
    <property type="entry name" value="DUF2807"/>
    <property type="match status" value="1"/>
</dbReference>
<gene>
    <name evidence="3" type="ordered locus">Runsl_3447</name>
</gene>
<dbReference type="InterPro" id="IPR021255">
    <property type="entry name" value="DUF2807"/>
</dbReference>
<keyword evidence="4" id="KW-1185">Reference proteome</keyword>
<keyword evidence="1" id="KW-0732">Signal</keyword>
<feature type="chain" id="PRO_5030801438" description="Putative auto-transporter adhesin head GIN domain-containing protein" evidence="1">
    <location>
        <begin position="23"/>
        <end position="243"/>
    </location>
</feature>
<proteinExistence type="predicted"/>